<evidence type="ECO:0000259" key="3">
    <source>
        <dbReference type="Pfam" id="PF13649"/>
    </source>
</evidence>
<dbReference type="GO" id="GO:0032259">
    <property type="term" value="P:methylation"/>
    <property type="evidence" value="ECO:0007669"/>
    <property type="project" value="UniProtKB-KW"/>
</dbReference>
<dbReference type="RefSeq" id="WP_248951531.1">
    <property type="nucleotide sequence ID" value="NZ_JAKILB010000015.1"/>
</dbReference>
<feature type="domain" description="Methyltransferase" evidence="3">
    <location>
        <begin position="52"/>
        <end position="145"/>
    </location>
</feature>
<dbReference type="Pfam" id="PF13649">
    <property type="entry name" value="Methyltransf_25"/>
    <property type="match status" value="1"/>
</dbReference>
<dbReference type="AlphaFoldDB" id="A0A9X1ZE09"/>
<dbReference type="CDD" id="cd02440">
    <property type="entry name" value="AdoMet_MTases"/>
    <property type="match status" value="1"/>
</dbReference>
<dbReference type="GO" id="GO:0008168">
    <property type="term" value="F:methyltransferase activity"/>
    <property type="evidence" value="ECO:0007669"/>
    <property type="project" value="UniProtKB-KW"/>
</dbReference>
<evidence type="ECO:0000256" key="2">
    <source>
        <dbReference type="ARBA" id="ARBA00022679"/>
    </source>
</evidence>
<sequence length="267" mass="29944">MDYLSVNQQSWDKRVQTHVTSEFYDVAGFLQGKSSLQEIELAQLNVAGKSLLHLQCHFGLDTLSWARMTADVTGVDLSPAAITQAKSLTEQVGLTADFICSDVYSVPDRVKGEFDVVFTSYGAIVWLPDLDKWAQVIANKLVAGGQFYMVEFHPAQAVFEGYNYFHQDAPDVEDEATYTENANDDTHTFMSWPHSLADVINALIKAGLEINQFNEFPFSPYNCFEGLTEEVVDVELPSGMKPCKRYFVEQKGQRLPLTYSILATKKP</sequence>
<dbReference type="Proteomes" id="UP001139293">
    <property type="component" value="Unassembled WGS sequence"/>
</dbReference>
<name>A0A9X1ZE09_9GAMM</name>
<reference evidence="4" key="1">
    <citation type="submission" date="2022-01" db="EMBL/GenBank/DDBJ databases">
        <title>Whole genome-based taxonomy of the Shewanellaceae.</title>
        <authorList>
            <person name="Martin-Rodriguez A.J."/>
        </authorList>
    </citation>
    <scope>NUCLEOTIDE SEQUENCE</scope>
    <source>
        <strain evidence="4">KCTC 23973</strain>
    </source>
</reference>
<evidence type="ECO:0000313" key="5">
    <source>
        <dbReference type="Proteomes" id="UP001139293"/>
    </source>
</evidence>
<organism evidence="4 5">
    <name type="scientific">Shewanella pneumatophori</name>
    <dbReference type="NCBI Taxonomy" id="314092"/>
    <lineage>
        <taxon>Bacteria</taxon>
        <taxon>Pseudomonadati</taxon>
        <taxon>Pseudomonadota</taxon>
        <taxon>Gammaproteobacteria</taxon>
        <taxon>Alteromonadales</taxon>
        <taxon>Shewanellaceae</taxon>
        <taxon>Shewanella</taxon>
    </lineage>
</organism>
<keyword evidence="5" id="KW-1185">Reference proteome</keyword>
<accession>A0A9X1ZE09</accession>
<dbReference type="PANTHER" id="PTHR43861:SF1">
    <property type="entry name" value="TRANS-ACONITATE 2-METHYLTRANSFERASE"/>
    <property type="match status" value="1"/>
</dbReference>
<keyword evidence="2" id="KW-0808">Transferase</keyword>
<proteinExistence type="predicted"/>
<evidence type="ECO:0000256" key="1">
    <source>
        <dbReference type="ARBA" id="ARBA00022603"/>
    </source>
</evidence>
<dbReference type="PANTHER" id="PTHR43861">
    <property type="entry name" value="TRANS-ACONITATE 2-METHYLTRANSFERASE-RELATED"/>
    <property type="match status" value="1"/>
</dbReference>
<dbReference type="InterPro" id="IPR041698">
    <property type="entry name" value="Methyltransf_25"/>
</dbReference>
<dbReference type="SUPFAM" id="SSF53335">
    <property type="entry name" value="S-adenosyl-L-methionine-dependent methyltransferases"/>
    <property type="match status" value="1"/>
</dbReference>
<dbReference type="InterPro" id="IPR029063">
    <property type="entry name" value="SAM-dependent_MTases_sf"/>
</dbReference>
<keyword evidence="1 4" id="KW-0489">Methyltransferase</keyword>
<comment type="caution">
    <text evidence="4">The sequence shown here is derived from an EMBL/GenBank/DDBJ whole genome shotgun (WGS) entry which is preliminary data.</text>
</comment>
<dbReference type="Gene3D" id="3.40.50.150">
    <property type="entry name" value="Vaccinia Virus protein VP39"/>
    <property type="match status" value="1"/>
</dbReference>
<protein>
    <submittedName>
        <fullName evidence="4">Class I SAM-dependent methyltransferase</fullName>
    </submittedName>
</protein>
<gene>
    <name evidence="4" type="ORF">L2740_18500</name>
</gene>
<evidence type="ECO:0000313" key="4">
    <source>
        <dbReference type="EMBL" id="MCL1140529.1"/>
    </source>
</evidence>
<dbReference type="EMBL" id="JAKILB010000015">
    <property type="protein sequence ID" value="MCL1140529.1"/>
    <property type="molecule type" value="Genomic_DNA"/>
</dbReference>